<evidence type="ECO:0000259" key="3">
    <source>
        <dbReference type="Pfam" id="PF05368"/>
    </source>
</evidence>
<reference evidence="4 5" key="1">
    <citation type="submission" date="2019-07" db="EMBL/GenBank/DDBJ databases">
        <title>Genome assembly of two rare yeast pathogens: Diutina rugosa and Trichomonascus ciferrii.</title>
        <authorList>
            <person name="Mixao V."/>
            <person name="Saus E."/>
            <person name="Hansen A."/>
            <person name="Lass-Flor C."/>
            <person name="Gabaldon T."/>
        </authorList>
    </citation>
    <scope>NUCLEOTIDE SEQUENCE [LARGE SCALE GENOMIC DNA]</scope>
    <source>
        <strain evidence="4 5">CBS 613</strain>
    </source>
</reference>
<proteinExistence type="predicted"/>
<dbReference type="OMA" id="QPEWEGK"/>
<protein>
    <recommendedName>
        <fullName evidence="3">NmrA-like domain-containing protein</fullName>
    </recommendedName>
</protein>
<organism evidence="4 5">
    <name type="scientific">Diutina rugosa</name>
    <name type="common">Yeast</name>
    <name type="synonym">Candida rugosa</name>
    <dbReference type="NCBI Taxonomy" id="5481"/>
    <lineage>
        <taxon>Eukaryota</taxon>
        <taxon>Fungi</taxon>
        <taxon>Dikarya</taxon>
        <taxon>Ascomycota</taxon>
        <taxon>Saccharomycotina</taxon>
        <taxon>Pichiomycetes</taxon>
        <taxon>Debaryomycetaceae</taxon>
        <taxon>Diutina</taxon>
    </lineage>
</organism>
<dbReference type="InterPro" id="IPR008030">
    <property type="entry name" value="NmrA-like"/>
</dbReference>
<gene>
    <name evidence="4" type="ORF">DIURU_005111</name>
</gene>
<dbReference type="PANTHER" id="PTHR47706">
    <property type="entry name" value="NMRA-LIKE FAMILY PROTEIN"/>
    <property type="match status" value="1"/>
</dbReference>
<dbReference type="PANTHER" id="PTHR47706:SF9">
    <property type="entry name" value="NMRA-LIKE DOMAIN-CONTAINING PROTEIN-RELATED"/>
    <property type="match status" value="1"/>
</dbReference>
<dbReference type="Gene3D" id="3.90.25.10">
    <property type="entry name" value="UDP-galactose 4-epimerase, domain 1"/>
    <property type="match status" value="1"/>
</dbReference>
<evidence type="ECO:0000313" key="4">
    <source>
        <dbReference type="EMBL" id="KAA8897680.1"/>
    </source>
</evidence>
<keyword evidence="2" id="KW-0560">Oxidoreductase</keyword>
<keyword evidence="5" id="KW-1185">Reference proteome</keyword>
<dbReference type="RefSeq" id="XP_034010108.1">
    <property type="nucleotide sequence ID" value="XM_034158058.1"/>
</dbReference>
<dbReference type="GO" id="GO:0016491">
    <property type="term" value="F:oxidoreductase activity"/>
    <property type="evidence" value="ECO:0007669"/>
    <property type="project" value="UniProtKB-KW"/>
</dbReference>
<keyword evidence="1" id="KW-0521">NADP</keyword>
<dbReference type="InterPro" id="IPR051609">
    <property type="entry name" value="NmrA/Isoflavone_reductase-like"/>
</dbReference>
<evidence type="ECO:0000313" key="5">
    <source>
        <dbReference type="Proteomes" id="UP000449547"/>
    </source>
</evidence>
<dbReference type="Gene3D" id="3.40.50.720">
    <property type="entry name" value="NAD(P)-binding Rossmann-like Domain"/>
    <property type="match status" value="1"/>
</dbReference>
<sequence length="298" mass="32062">MTASIAIFGANGLLAQPLIDALTSATFKSKVGSITVVTREEPKQRHNGVEYVIADISNHDQVPQVVAALNGVDAIVGLNAPFPQVYAGIEAVLKQVKPKLYVPSQFGVDVPRAQQILPGFLSVKTDHSKAVRALGIKVVDVFTSLFHSPNGFSYEIVGHYGVDSDGSVTQRGNPKQKISVTATGDVGKVVAALVTASDYSKLPDVVRVESDQVTPEEVQQTWAKNHGKSLNVVKSIDQAEALAEVQSDWKANGFSPDKFLFYLHSLTSQGANGGTLFVENDNQLVNPGIWQWEKFHAA</sequence>
<dbReference type="OrthoDB" id="9974981at2759"/>
<dbReference type="GeneID" id="54783762"/>
<accession>A0A642UEQ7</accession>
<dbReference type="Proteomes" id="UP000449547">
    <property type="component" value="Unassembled WGS sequence"/>
</dbReference>
<evidence type="ECO:0000256" key="1">
    <source>
        <dbReference type="ARBA" id="ARBA00022857"/>
    </source>
</evidence>
<dbReference type="SUPFAM" id="SSF51735">
    <property type="entry name" value="NAD(P)-binding Rossmann-fold domains"/>
    <property type="match status" value="1"/>
</dbReference>
<evidence type="ECO:0000256" key="2">
    <source>
        <dbReference type="ARBA" id="ARBA00023002"/>
    </source>
</evidence>
<comment type="caution">
    <text evidence="4">The sequence shown here is derived from an EMBL/GenBank/DDBJ whole genome shotgun (WGS) entry which is preliminary data.</text>
</comment>
<name>A0A642UEQ7_DIURU</name>
<dbReference type="AlphaFoldDB" id="A0A642UEQ7"/>
<dbReference type="Pfam" id="PF05368">
    <property type="entry name" value="NmrA"/>
    <property type="match status" value="1"/>
</dbReference>
<dbReference type="VEuPathDB" id="FungiDB:DIURU_005111"/>
<dbReference type="EMBL" id="SWFT01000153">
    <property type="protein sequence ID" value="KAA8897680.1"/>
    <property type="molecule type" value="Genomic_DNA"/>
</dbReference>
<dbReference type="InterPro" id="IPR036291">
    <property type="entry name" value="NAD(P)-bd_dom_sf"/>
</dbReference>
<feature type="domain" description="NmrA-like" evidence="3">
    <location>
        <begin position="2"/>
        <end position="233"/>
    </location>
</feature>